<keyword evidence="4" id="KW-1185">Reference proteome</keyword>
<protein>
    <submittedName>
        <fullName evidence="3">4-amino-4-deoxychorismate lyase</fullName>
        <ecNumber evidence="3">4.1.3.38</ecNumber>
    </submittedName>
</protein>
<comment type="caution">
    <text evidence="3">The sequence shown here is derived from an EMBL/GenBank/DDBJ whole genome shotgun (WGS) entry which is preliminary data.</text>
</comment>
<evidence type="ECO:0000256" key="1">
    <source>
        <dbReference type="ARBA" id="ARBA00009320"/>
    </source>
</evidence>
<keyword evidence="3" id="KW-0456">Lyase</keyword>
<organism evidence="3 4">
    <name type="scientific">Subtercola frigoramans</name>
    <dbReference type="NCBI Taxonomy" id="120298"/>
    <lineage>
        <taxon>Bacteria</taxon>
        <taxon>Bacillati</taxon>
        <taxon>Actinomycetota</taxon>
        <taxon>Actinomycetes</taxon>
        <taxon>Micrococcales</taxon>
        <taxon>Microbacteriaceae</taxon>
        <taxon>Subtercola</taxon>
    </lineage>
</organism>
<dbReference type="EC" id="4.1.3.38" evidence="3"/>
<dbReference type="InterPro" id="IPR043131">
    <property type="entry name" value="BCAT-like_N"/>
</dbReference>
<dbReference type="PANTHER" id="PTHR42743:SF11">
    <property type="entry name" value="AMINODEOXYCHORISMATE LYASE"/>
    <property type="match status" value="1"/>
</dbReference>
<dbReference type="Gene3D" id="3.30.470.10">
    <property type="match status" value="1"/>
</dbReference>
<dbReference type="PANTHER" id="PTHR42743">
    <property type="entry name" value="AMINO-ACID AMINOTRANSFERASE"/>
    <property type="match status" value="1"/>
</dbReference>
<dbReference type="NCBIfam" id="NF005886">
    <property type="entry name" value="PRK07849.1-1"/>
    <property type="match status" value="1"/>
</dbReference>
<dbReference type="Proteomes" id="UP000776164">
    <property type="component" value="Unassembled WGS sequence"/>
</dbReference>
<comment type="similarity">
    <text evidence="1">Belongs to the class-IV pyridoxal-phosphate-dependent aminotransferase family.</text>
</comment>
<dbReference type="EMBL" id="JAFBBU010000001">
    <property type="protein sequence ID" value="MBM7472411.1"/>
    <property type="molecule type" value="Genomic_DNA"/>
</dbReference>
<reference evidence="3 4" key="1">
    <citation type="submission" date="2021-01" db="EMBL/GenBank/DDBJ databases">
        <title>Sequencing the genomes of 1000 actinobacteria strains.</title>
        <authorList>
            <person name="Klenk H.-P."/>
        </authorList>
    </citation>
    <scope>NUCLEOTIDE SEQUENCE [LARGE SCALE GENOMIC DNA]</scope>
    <source>
        <strain evidence="3 4">DSM 13057</strain>
    </source>
</reference>
<feature type="compositionally biased region" description="Polar residues" evidence="2">
    <location>
        <begin position="21"/>
        <end position="39"/>
    </location>
</feature>
<evidence type="ECO:0000256" key="2">
    <source>
        <dbReference type="SAM" id="MobiDB-lite"/>
    </source>
</evidence>
<sequence length="317" mass="33545">MPNGFSPALLVLRDPLESDAGRSTSVNSTTGKSTSANSASADSVSGFIAVDPDSPVVSALDLGVTRGDGIFETITVVNGMPQALDAHLHRFARSAAMLDLPAPQPETWKKGVFAAVDSRPTVDEAFAKLVYTRGIEGSGIPTGWIYLQQSPDFTTERTEGISVVLLDRGYASSVQRTSPWLLQGAKTLSYAINKAAAREAQRRGADDVIFVSSDGYLLEGPTATIVLKLDDTFVTPRTESGILPGTTQQSIFEIAAVNGYGTAYEMLTPADLRRAESAWLVSSVRNAAPIREIDGEARPIDAGLTEAINAGLAARTI</sequence>
<dbReference type="InterPro" id="IPR036038">
    <property type="entry name" value="Aminotransferase-like"/>
</dbReference>
<dbReference type="SUPFAM" id="SSF56752">
    <property type="entry name" value="D-aminoacid aminotransferase-like PLP-dependent enzymes"/>
    <property type="match status" value="1"/>
</dbReference>
<dbReference type="RefSeq" id="WP_205109137.1">
    <property type="nucleotide sequence ID" value="NZ_BAAAHT010000013.1"/>
</dbReference>
<dbReference type="NCBIfam" id="NF005888">
    <property type="entry name" value="PRK07849.1-3"/>
    <property type="match status" value="1"/>
</dbReference>
<evidence type="ECO:0000313" key="3">
    <source>
        <dbReference type="EMBL" id="MBM7472411.1"/>
    </source>
</evidence>
<gene>
    <name evidence="3" type="ORF">JOE66_002045</name>
</gene>
<dbReference type="InterPro" id="IPR050571">
    <property type="entry name" value="Class-IV_PLP-Dep_Aminotrnsfr"/>
</dbReference>
<name>A0ABS2L7G8_9MICO</name>
<dbReference type="Gene3D" id="3.20.10.10">
    <property type="entry name" value="D-amino Acid Aminotransferase, subunit A, domain 2"/>
    <property type="match status" value="1"/>
</dbReference>
<accession>A0ABS2L7G8</accession>
<evidence type="ECO:0000313" key="4">
    <source>
        <dbReference type="Proteomes" id="UP000776164"/>
    </source>
</evidence>
<dbReference type="InterPro" id="IPR043132">
    <property type="entry name" value="BCAT-like_C"/>
</dbReference>
<proteinExistence type="inferred from homology"/>
<dbReference type="Pfam" id="PF01063">
    <property type="entry name" value="Aminotran_4"/>
    <property type="match status" value="1"/>
</dbReference>
<dbReference type="InterPro" id="IPR001544">
    <property type="entry name" value="Aminotrans_IV"/>
</dbReference>
<feature type="region of interest" description="Disordered" evidence="2">
    <location>
        <begin position="19"/>
        <end position="39"/>
    </location>
</feature>
<dbReference type="GO" id="GO:0008696">
    <property type="term" value="F:4-amino-4-deoxychorismate lyase activity"/>
    <property type="evidence" value="ECO:0007669"/>
    <property type="project" value="UniProtKB-EC"/>
</dbReference>